<organism evidence="1 2">
    <name type="scientific">Scutellospora calospora</name>
    <dbReference type="NCBI Taxonomy" id="85575"/>
    <lineage>
        <taxon>Eukaryota</taxon>
        <taxon>Fungi</taxon>
        <taxon>Fungi incertae sedis</taxon>
        <taxon>Mucoromycota</taxon>
        <taxon>Glomeromycotina</taxon>
        <taxon>Glomeromycetes</taxon>
        <taxon>Diversisporales</taxon>
        <taxon>Gigasporaceae</taxon>
        <taxon>Scutellospora</taxon>
    </lineage>
</organism>
<evidence type="ECO:0000313" key="1">
    <source>
        <dbReference type="EMBL" id="CAG8607765.1"/>
    </source>
</evidence>
<proteinExistence type="predicted"/>
<dbReference type="EMBL" id="CAJVPM010015426">
    <property type="protein sequence ID" value="CAG8607765.1"/>
    <property type="molecule type" value="Genomic_DNA"/>
</dbReference>
<feature type="non-terminal residue" evidence="1">
    <location>
        <position position="1"/>
    </location>
</feature>
<dbReference type="Proteomes" id="UP000789860">
    <property type="component" value="Unassembled WGS sequence"/>
</dbReference>
<reference evidence="1" key="1">
    <citation type="submission" date="2021-06" db="EMBL/GenBank/DDBJ databases">
        <authorList>
            <person name="Kallberg Y."/>
            <person name="Tangrot J."/>
            <person name="Rosling A."/>
        </authorList>
    </citation>
    <scope>NUCLEOTIDE SEQUENCE</scope>
    <source>
        <strain evidence="1">AU212A</strain>
    </source>
</reference>
<comment type="caution">
    <text evidence="1">The sequence shown here is derived from an EMBL/GenBank/DDBJ whole genome shotgun (WGS) entry which is preliminary data.</text>
</comment>
<gene>
    <name evidence="1" type="ORF">SCALOS_LOCUS7168</name>
</gene>
<protein>
    <submittedName>
        <fullName evidence="1">5981_t:CDS:1</fullName>
    </submittedName>
</protein>
<name>A0ACA9MTE1_9GLOM</name>
<evidence type="ECO:0000313" key="2">
    <source>
        <dbReference type="Proteomes" id="UP000789860"/>
    </source>
</evidence>
<keyword evidence="2" id="KW-1185">Reference proteome</keyword>
<accession>A0ACA9MTE1</accession>
<sequence>CGVALGMLKEYITRLRNESQKKDMDIKYERIALISHEYLIPLYQKVGFILKGESKVVHGNEKWFDLTIELT</sequence>